<organism evidence="2 3">
    <name type="scientific">Culicoidibacter larvae</name>
    <dbReference type="NCBI Taxonomy" id="2579976"/>
    <lineage>
        <taxon>Bacteria</taxon>
        <taxon>Bacillati</taxon>
        <taxon>Bacillota</taxon>
        <taxon>Culicoidibacteria</taxon>
        <taxon>Culicoidibacterales</taxon>
        <taxon>Culicoidibacteraceae</taxon>
        <taxon>Culicoidibacter</taxon>
    </lineage>
</organism>
<evidence type="ECO:0000313" key="2">
    <source>
        <dbReference type="EMBL" id="TLG72544.1"/>
    </source>
</evidence>
<dbReference type="InterPro" id="IPR010499">
    <property type="entry name" value="AraC_E-bd"/>
</dbReference>
<dbReference type="PANTHER" id="PTHR36444">
    <property type="entry name" value="TRANSCRIPTIONAL REGULATOR PROTEIN YOBU-RELATED"/>
    <property type="match status" value="1"/>
</dbReference>
<comment type="caution">
    <text evidence="2">The sequence shown here is derived from an EMBL/GenBank/DDBJ whole genome shotgun (WGS) entry which is preliminary data.</text>
</comment>
<proteinExistence type="predicted"/>
<dbReference type="InterPro" id="IPR029441">
    <property type="entry name" value="Cass2"/>
</dbReference>
<feature type="domain" description="AraC effector-binding" evidence="1">
    <location>
        <begin position="1"/>
        <end position="154"/>
    </location>
</feature>
<dbReference type="SMART" id="SM00871">
    <property type="entry name" value="AraC_E_bind"/>
    <property type="match status" value="1"/>
</dbReference>
<reference evidence="2 3" key="1">
    <citation type="submission" date="2019-05" db="EMBL/GenBank/DDBJ databases">
        <title>Culicoidintestinum kansasii gen. nov., sp. nov. from the gastrointestinal tract of the biting midge, Culicoides sonorensis.</title>
        <authorList>
            <person name="Neupane S."/>
            <person name="Ghosh A."/>
            <person name="Gunther S."/>
            <person name="Martin K."/>
            <person name="Zurek L."/>
        </authorList>
    </citation>
    <scope>NUCLEOTIDE SEQUENCE [LARGE SCALE GENOMIC DNA]</scope>
    <source>
        <strain evidence="2 3">CS-1</strain>
    </source>
</reference>
<dbReference type="EMBL" id="VBWP01000008">
    <property type="protein sequence ID" value="TLG72544.1"/>
    <property type="molecule type" value="Genomic_DNA"/>
</dbReference>
<accession>A0A5R8Q9E4</accession>
<dbReference type="InterPro" id="IPR053182">
    <property type="entry name" value="YobU-like_regulator"/>
</dbReference>
<sequence>MSYEIIEVKEMRIAGKKVRAANNNPESMAQIGNLWYEFADFGPKIHGTMDAERYGVYFDFAGDYHEPASLEYDLLAGLEVAPDATITDEFTEVTIVAGKYAKFTMVGNPMVAPAQLWQEIWATELDRVCVSDFEKYHFSGDMEKVLIEIYIGIK</sequence>
<evidence type="ECO:0000259" key="1">
    <source>
        <dbReference type="SMART" id="SM00871"/>
    </source>
</evidence>
<dbReference type="OrthoDB" id="9801008at2"/>
<dbReference type="AlphaFoldDB" id="A0A5R8Q9E4"/>
<gene>
    <name evidence="2" type="ORF">FEZ08_09150</name>
</gene>
<dbReference type="InParanoid" id="A0A5R8Q9E4"/>
<evidence type="ECO:0000313" key="3">
    <source>
        <dbReference type="Proteomes" id="UP000306912"/>
    </source>
</evidence>
<protein>
    <submittedName>
        <fullName evidence="2">AraC family transcriptional regulator</fullName>
    </submittedName>
</protein>
<dbReference type="SUPFAM" id="SSF55136">
    <property type="entry name" value="Probable bacterial effector-binding domain"/>
    <property type="match status" value="1"/>
</dbReference>
<dbReference type="Pfam" id="PF14526">
    <property type="entry name" value="Cass2"/>
    <property type="match status" value="1"/>
</dbReference>
<dbReference type="InterPro" id="IPR011256">
    <property type="entry name" value="Reg_factor_effector_dom_sf"/>
</dbReference>
<dbReference type="Gene3D" id="3.20.80.10">
    <property type="entry name" value="Regulatory factor, effector binding domain"/>
    <property type="match status" value="1"/>
</dbReference>
<name>A0A5R8Q9E4_9FIRM</name>
<keyword evidence="3" id="KW-1185">Reference proteome</keyword>
<dbReference type="PANTHER" id="PTHR36444:SF2">
    <property type="entry name" value="TRANSCRIPTIONAL REGULATOR PROTEIN YOBU-RELATED"/>
    <property type="match status" value="1"/>
</dbReference>
<dbReference type="Proteomes" id="UP000306912">
    <property type="component" value="Unassembled WGS sequence"/>
</dbReference>
<dbReference type="RefSeq" id="WP_138191609.1">
    <property type="nucleotide sequence ID" value="NZ_VBWP01000008.1"/>
</dbReference>